<gene>
    <name evidence="6" type="ORF">CVLEPA_LOCUS8542</name>
</gene>
<dbReference type="Pfam" id="PF00178">
    <property type="entry name" value="Ets"/>
    <property type="match status" value="1"/>
</dbReference>
<proteinExistence type="inferred from homology"/>
<evidence type="ECO:0000256" key="1">
    <source>
        <dbReference type="ARBA" id="ARBA00005562"/>
    </source>
</evidence>
<dbReference type="Proteomes" id="UP001642483">
    <property type="component" value="Unassembled WGS sequence"/>
</dbReference>
<feature type="compositionally biased region" description="Polar residues" evidence="4">
    <location>
        <begin position="490"/>
        <end position="505"/>
    </location>
</feature>
<feature type="compositionally biased region" description="Polar residues" evidence="4">
    <location>
        <begin position="661"/>
        <end position="676"/>
    </location>
</feature>
<name>A0ABP0FG19_CLALP</name>
<dbReference type="InterPro" id="IPR000418">
    <property type="entry name" value="Ets_dom"/>
</dbReference>
<protein>
    <recommendedName>
        <fullName evidence="5">ETS domain-containing protein</fullName>
    </recommendedName>
</protein>
<dbReference type="PROSITE" id="PS50061">
    <property type="entry name" value="ETS_DOMAIN_3"/>
    <property type="match status" value="1"/>
</dbReference>
<dbReference type="SMART" id="SM00413">
    <property type="entry name" value="ETS"/>
    <property type="match status" value="1"/>
</dbReference>
<evidence type="ECO:0000259" key="5">
    <source>
        <dbReference type="PROSITE" id="PS50061"/>
    </source>
</evidence>
<keyword evidence="7" id="KW-1185">Reference proteome</keyword>
<organism evidence="6 7">
    <name type="scientific">Clavelina lepadiformis</name>
    <name type="common">Light-bulb sea squirt</name>
    <name type="synonym">Ascidia lepadiformis</name>
    <dbReference type="NCBI Taxonomy" id="159417"/>
    <lineage>
        <taxon>Eukaryota</taxon>
        <taxon>Metazoa</taxon>
        <taxon>Chordata</taxon>
        <taxon>Tunicata</taxon>
        <taxon>Ascidiacea</taxon>
        <taxon>Aplousobranchia</taxon>
        <taxon>Clavelinidae</taxon>
        <taxon>Clavelina</taxon>
    </lineage>
</organism>
<feature type="region of interest" description="Disordered" evidence="4">
    <location>
        <begin position="1"/>
        <end position="43"/>
    </location>
</feature>
<feature type="compositionally biased region" description="Polar residues" evidence="4">
    <location>
        <begin position="530"/>
        <end position="548"/>
    </location>
</feature>
<accession>A0ABP0FG19</accession>
<evidence type="ECO:0000256" key="4">
    <source>
        <dbReference type="SAM" id="MobiDB-lite"/>
    </source>
</evidence>
<dbReference type="SUPFAM" id="SSF46785">
    <property type="entry name" value="Winged helix' DNA-binding domain"/>
    <property type="match status" value="1"/>
</dbReference>
<dbReference type="PRINTS" id="PR00454">
    <property type="entry name" value="ETSDOMAIN"/>
</dbReference>
<evidence type="ECO:0000313" key="6">
    <source>
        <dbReference type="EMBL" id="CAK8678635.1"/>
    </source>
</evidence>
<feature type="compositionally biased region" description="Pro residues" evidence="4">
    <location>
        <begin position="993"/>
        <end position="1003"/>
    </location>
</feature>
<feature type="compositionally biased region" description="Polar residues" evidence="4">
    <location>
        <begin position="473"/>
        <end position="483"/>
    </location>
</feature>
<dbReference type="InterPro" id="IPR036390">
    <property type="entry name" value="WH_DNA-bd_sf"/>
</dbReference>
<feature type="region of interest" description="Disordered" evidence="4">
    <location>
        <begin position="473"/>
        <end position="703"/>
    </location>
</feature>
<evidence type="ECO:0000256" key="2">
    <source>
        <dbReference type="ARBA" id="ARBA00023125"/>
    </source>
</evidence>
<comment type="similarity">
    <text evidence="1 3">Belongs to the ETS family.</text>
</comment>
<feature type="compositionally biased region" description="Polar residues" evidence="4">
    <location>
        <begin position="576"/>
        <end position="604"/>
    </location>
</feature>
<feature type="region of interest" description="Disordered" evidence="4">
    <location>
        <begin position="951"/>
        <end position="1003"/>
    </location>
</feature>
<dbReference type="PANTHER" id="PTHR11849:SF282">
    <property type="entry name" value="ETV5-RELATED PROTEIN ETS96B"/>
    <property type="match status" value="1"/>
</dbReference>
<dbReference type="InterPro" id="IPR036388">
    <property type="entry name" value="WH-like_DNA-bd_sf"/>
</dbReference>
<sequence>MMFEYDQEVPPFTLGPQPSSIMNSGGGDIPPNNGGKQHDDDLTFPDDILLQDLHLLQESWFDEESERQGDQFVPEVENLVPLENNSSRESKVPEFSTQGSTRSIDSAYAADFASPSSVASTTGINTWEQRLRRESGCTTDDDRQLLTPELDSINPSLDELPGDFNCLDRPNGIKNAGAGGVGTPLKQRSWPSDGQLNLVDPEPPKQFENSTRTVNNVQSARSTNSSVRPNNFGQNLFSGNLYENQHKQRFDRTCSATYFNGHQVTQDVMNLQQQSYQTRKLNGNISVNPMTGQDQSNIFFNDKVYAEYAQRNQCNRMHSYSSRMRQSPCKTSPEEALPLFHAPLSASAQQQMCSYPCSQGQGSSQGDFGERIWNGEPCPNVICGDFPEVNTEPPPLTHYPVGDSGVPCSAIRHASEGTPTVCGPRSVENRVRMPSCPDMNEGRMGTCIQTPYPTSCPVYSNGTNAQVMVSSLRADQTQQQSPCGNPPYPQNASLTPENKDPSGNFTFRHPGPTAPSRKTSDEVVMRRKQTSMTSCTSHITSSTGTQINRGRPRSESFTDHFAKQTDRASKAASQCMARSSSLDRNCRSPTPLTNHVTSHQSLIRQHSAPVKRNLPTASSQRPQAVKEELHPPPTQSTPINDRSIKLEPRDEPNASMPYFGTQASNNLPSKTANRFQNGEPLRKPPVDPAKATPDHVQDQKPVIMPDPVAKPGYCVEQQLTTIKTPYDEACVPERDLPLIRGEIRDQTGGYARRGSLQLWQFLVTMLEDPTNNHVIAWTGRGLEFKLVEPEEVARRWGLQKNRPAMNYDKLSRSLRYYYEKGIMQKVAGERYVYKFVCEPEALFSMAGSVGPDRCHPQNFPIGPHGFPRHYIHANPFHMDPRYNPNSYPLYFQGHGPHPGPNGSFPCFPPHGYPMNRNPGSLQSRMRRSYGPMSVDGYNNSNAPEDVYHCNPGAMHPDGTQQMPPTPTKSRHFSGNGGQVNGDGRAHPNWNCPIEPPVPSALVP</sequence>
<feature type="compositionally biased region" description="Basic and acidic residues" evidence="4">
    <location>
        <begin position="642"/>
        <end position="652"/>
    </location>
</feature>
<evidence type="ECO:0000256" key="3">
    <source>
        <dbReference type="RuleBase" id="RU004019"/>
    </source>
</evidence>
<dbReference type="PANTHER" id="PTHR11849">
    <property type="entry name" value="ETS"/>
    <property type="match status" value="1"/>
</dbReference>
<dbReference type="PROSITE" id="PS00346">
    <property type="entry name" value="ETS_DOMAIN_2"/>
    <property type="match status" value="1"/>
</dbReference>
<feature type="compositionally biased region" description="Basic and acidic residues" evidence="4">
    <location>
        <begin position="552"/>
        <end position="569"/>
    </location>
</feature>
<evidence type="ECO:0000313" key="7">
    <source>
        <dbReference type="Proteomes" id="UP001642483"/>
    </source>
</evidence>
<reference evidence="6 7" key="1">
    <citation type="submission" date="2024-02" db="EMBL/GenBank/DDBJ databases">
        <authorList>
            <person name="Daric V."/>
            <person name="Darras S."/>
        </authorList>
    </citation>
    <scope>NUCLEOTIDE SEQUENCE [LARGE SCALE GENOMIC DNA]</scope>
</reference>
<dbReference type="InterPro" id="IPR046328">
    <property type="entry name" value="ETS_fam"/>
</dbReference>
<keyword evidence="2 3" id="KW-0238">DNA-binding</keyword>
<keyword evidence="3" id="KW-0539">Nucleus</keyword>
<comment type="subcellular location">
    <subcellularLocation>
        <location evidence="3">Nucleus</location>
    </subcellularLocation>
</comment>
<feature type="domain" description="ETS" evidence="5">
    <location>
        <begin position="756"/>
        <end position="836"/>
    </location>
</feature>
<dbReference type="Gene3D" id="1.10.10.10">
    <property type="entry name" value="Winged helix-like DNA-binding domain superfamily/Winged helix DNA-binding domain"/>
    <property type="match status" value="1"/>
</dbReference>
<comment type="caution">
    <text evidence="6">The sequence shown here is derived from an EMBL/GenBank/DDBJ whole genome shotgun (WGS) entry which is preliminary data.</text>
</comment>
<dbReference type="EMBL" id="CAWYQH010000057">
    <property type="protein sequence ID" value="CAK8678635.1"/>
    <property type="molecule type" value="Genomic_DNA"/>
</dbReference>